<proteinExistence type="inferred from homology"/>
<dbReference type="InterPro" id="IPR050319">
    <property type="entry name" value="ABC_transp_ATP-bind"/>
</dbReference>
<comment type="similarity">
    <text evidence="1">Belongs to the ABC transporter superfamily.</text>
</comment>
<dbReference type="InterPro" id="IPR017871">
    <property type="entry name" value="ABC_transporter-like_CS"/>
</dbReference>
<name>A0A919CGK8_9ACTN</name>
<dbReference type="InterPro" id="IPR027417">
    <property type="entry name" value="P-loop_NTPase"/>
</dbReference>
<dbReference type="SMART" id="SM00382">
    <property type="entry name" value="AAA"/>
    <property type="match status" value="2"/>
</dbReference>
<dbReference type="GO" id="GO:0016887">
    <property type="term" value="F:ATP hydrolysis activity"/>
    <property type="evidence" value="ECO:0007669"/>
    <property type="project" value="InterPro"/>
</dbReference>
<protein>
    <submittedName>
        <fullName evidence="6">Oligopeptide ABC transporter ATP-binding protein OppF</fullName>
    </submittedName>
</protein>
<evidence type="ECO:0000256" key="2">
    <source>
        <dbReference type="ARBA" id="ARBA00022448"/>
    </source>
</evidence>
<dbReference type="GO" id="GO:0005524">
    <property type="term" value="F:ATP binding"/>
    <property type="evidence" value="ECO:0007669"/>
    <property type="project" value="UniProtKB-KW"/>
</dbReference>
<dbReference type="AlphaFoldDB" id="A0A919CGK8"/>
<evidence type="ECO:0000313" key="6">
    <source>
        <dbReference type="EMBL" id="GHD21515.1"/>
    </source>
</evidence>
<dbReference type="FunFam" id="3.40.50.300:FF:001659">
    <property type="entry name" value="Peptide ABC transporter ATP-binding protein"/>
    <property type="match status" value="1"/>
</dbReference>
<keyword evidence="4 6" id="KW-0067">ATP-binding</keyword>
<reference evidence="6 7" key="1">
    <citation type="journal article" date="2014" name="Int. J. Syst. Evol. Microbiol.">
        <title>Complete genome sequence of Corynebacterium casei LMG S-19264T (=DSM 44701T), isolated from a smear-ripened cheese.</title>
        <authorList>
            <consortium name="US DOE Joint Genome Institute (JGI-PGF)"/>
            <person name="Walter F."/>
            <person name="Albersmeier A."/>
            <person name="Kalinowski J."/>
            <person name="Ruckert C."/>
        </authorList>
    </citation>
    <scope>NUCLEOTIDE SEQUENCE [LARGE SCALE GENOMIC DNA]</scope>
    <source>
        <strain evidence="6 7">KCTC 19473</strain>
    </source>
</reference>
<dbReference type="CDD" id="cd03257">
    <property type="entry name" value="ABC_NikE_OppD_transporters"/>
    <property type="match status" value="2"/>
</dbReference>
<dbReference type="NCBIfam" id="TIGR01727">
    <property type="entry name" value="oligo_HPY"/>
    <property type="match status" value="2"/>
</dbReference>
<evidence type="ECO:0000259" key="5">
    <source>
        <dbReference type="PROSITE" id="PS50893"/>
    </source>
</evidence>
<dbReference type="InterPro" id="IPR013563">
    <property type="entry name" value="Oligopep_ABC_C"/>
</dbReference>
<evidence type="ECO:0000256" key="1">
    <source>
        <dbReference type="ARBA" id="ARBA00005417"/>
    </source>
</evidence>
<feature type="domain" description="ABC transporter" evidence="5">
    <location>
        <begin position="24"/>
        <end position="276"/>
    </location>
</feature>
<sequence>MSIDTIEGTHLAPGAEEAGKAPVLEVTDLRVTFRGFNSNPDVTAVRGVSYRVHRGEVLGIVGESGSGKSVSSMAAMGLLPEHASITGSVRLHGEEILGLDDRTMARKRGKVISMVFQDPLSGLTPVYTVGDQLAEAVLTHDKKASKARARERAIELLDLVGIPNPENRYRSFPHEFSGGMRQRVMIAMAMANDPDVIICDEPTTALDVTIQAQILELLRAAQRETGAAIVMITHDLGVVAGFVDRLLVMYAGRPVEMGSVDEIYYGSRMPYTMGLLGAVPRMDLERQGALVPIKGNPPSLTDLPPGCPFAPRCPIARPECEMAEPELLPVGEQPSAETIRATSEEAGHAPAQVQDTGERRVACIRSGEIDSNAWTARDIYPVPDIAEFEGYSSDREQRGDMLRVSDLIKHHPLMKGAVLKRRVGTVYAVDGLDFDIREGETLALVGESGCGKSSTLMEIMGLDKPQRGSVEVMGRDVSTLSKADRFALRKDMQIVFQDPMSSLDPRMTVFDIIAEPLVTHKVPQERITKRVYELVGLVGLNTEHVTRFPAEFSGGQRQRIGIARALALEPKLLVLDEPVSALDVSIQAGVINLLEELQAELGLAYLFVAHDLSVVRHIADRVAVMYLGRIVEIGDTESIYNRPSHPYTQALLSAIPVPDPEKERGRAHIVLDGDLPSPANPPSGCRFRTRCQKFATLSAQDQEQCTNIEPQILPTNGGDQGAACHFAERQEGDR</sequence>
<dbReference type="GO" id="GO:0055085">
    <property type="term" value="P:transmembrane transport"/>
    <property type="evidence" value="ECO:0007669"/>
    <property type="project" value="UniProtKB-ARBA"/>
</dbReference>
<dbReference type="EMBL" id="BMXL01000005">
    <property type="protein sequence ID" value="GHD21515.1"/>
    <property type="molecule type" value="Genomic_DNA"/>
</dbReference>
<dbReference type="Pfam" id="PF00005">
    <property type="entry name" value="ABC_tran"/>
    <property type="match status" value="2"/>
</dbReference>
<dbReference type="PANTHER" id="PTHR43776:SF7">
    <property type="entry name" value="D,D-DIPEPTIDE TRANSPORT ATP-BINDING PROTEIN DDPF-RELATED"/>
    <property type="match status" value="1"/>
</dbReference>
<dbReference type="PROSITE" id="PS50893">
    <property type="entry name" value="ABC_TRANSPORTER_2"/>
    <property type="match status" value="2"/>
</dbReference>
<dbReference type="PROSITE" id="PS00211">
    <property type="entry name" value="ABC_TRANSPORTER_1"/>
    <property type="match status" value="2"/>
</dbReference>
<dbReference type="InterPro" id="IPR003593">
    <property type="entry name" value="AAA+_ATPase"/>
</dbReference>
<keyword evidence="3" id="KW-0547">Nucleotide-binding</keyword>
<dbReference type="InterPro" id="IPR003439">
    <property type="entry name" value="ABC_transporter-like_ATP-bd"/>
</dbReference>
<dbReference type="NCBIfam" id="NF008453">
    <property type="entry name" value="PRK11308.1"/>
    <property type="match status" value="2"/>
</dbReference>
<dbReference type="NCBIfam" id="NF007739">
    <property type="entry name" value="PRK10419.1"/>
    <property type="match status" value="2"/>
</dbReference>
<evidence type="ECO:0000256" key="3">
    <source>
        <dbReference type="ARBA" id="ARBA00022741"/>
    </source>
</evidence>
<dbReference type="SUPFAM" id="SSF52540">
    <property type="entry name" value="P-loop containing nucleoside triphosphate hydrolases"/>
    <property type="match status" value="2"/>
</dbReference>
<dbReference type="RefSeq" id="WP_193517623.1">
    <property type="nucleotide sequence ID" value="NZ_BMXL01000005.1"/>
</dbReference>
<evidence type="ECO:0000256" key="4">
    <source>
        <dbReference type="ARBA" id="ARBA00022840"/>
    </source>
</evidence>
<dbReference type="FunFam" id="3.40.50.300:FF:000016">
    <property type="entry name" value="Oligopeptide ABC transporter ATP-binding component"/>
    <property type="match status" value="1"/>
</dbReference>
<dbReference type="PANTHER" id="PTHR43776">
    <property type="entry name" value="TRANSPORT ATP-BINDING PROTEIN"/>
    <property type="match status" value="1"/>
</dbReference>
<dbReference type="Pfam" id="PF08352">
    <property type="entry name" value="oligo_HPY"/>
    <property type="match status" value="2"/>
</dbReference>
<keyword evidence="7" id="KW-1185">Reference proteome</keyword>
<dbReference type="GO" id="GO:0015833">
    <property type="term" value="P:peptide transport"/>
    <property type="evidence" value="ECO:0007669"/>
    <property type="project" value="InterPro"/>
</dbReference>
<keyword evidence="2" id="KW-0813">Transport</keyword>
<organism evidence="6 7">
    <name type="scientific">Nocardiopsis kunsanensis</name>
    <dbReference type="NCBI Taxonomy" id="141693"/>
    <lineage>
        <taxon>Bacteria</taxon>
        <taxon>Bacillati</taxon>
        <taxon>Actinomycetota</taxon>
        <taxon>Actinomycetes</taxon>
        <taxon>Streptosporangiales</taxon>
        <taxon>Nocardiopsidaceae</taxon>
        <taxon>Nocardiopsis</taxon>
    </lineage>
</organism>
<accession>A0A919CGK8</accession>
<dbReference type="Gene3D" id="3.40.50.300">
    <property type="entry name" value="P-loop containing nucleotide triphosphate hydrolases"/>
    <property type="match status" value="2"/>
</dbReference>
<evidence type="ECO:0000313" key="7">
    <source>
        <dbReference type="Proteomes" id="UP000654947"/>
    </source>
</evidence>
<gene>
    <name evidence="6" type="primary">oppD</name>
    <name evidence="6" type="ORF">GCM10007147_14980</name>
</gene>
<feature type="domain" description="ABC transporter" evidence="5">
    <location>
        <begin position="402"/>
        <end position="652"/>
    </location>
</feature>
<comment type="caution">
    <text evidence="6">The sequence shown here is derived from an EMBL/GenBank/DDBJ whole genome shotgun (WGS) entry which is preliminary data.</text>
</comment>
<dbReference type="Proteomes" id="UP000654947">
    <property type="component" value="Unassembled WGS sequence"/>
</dbReference>